<feature type="region of interest" description="Disordered" evidence="1">
    <location>
        <begin position="433"/>
        <end position="460"/>
    </location>
</feature>
<evidence type="ECO:0000313" key="3">
    <source>
        <dbReference type="Proteomes" id="UP000324241"/>
    </source>
</evidence>
<feature type="region of interest" description="Disordered" evidence="1">
    <location>
        <begin position="90"/>
        <end position="123"/>
    </location>
</feature>
<feature type="compositionally biased region" description="Low complexity" evidence="1">
    <location>
        <begin position="269"/>
        <end position="285"/>
    </location>
</feature>
<evidence type="ECO:0000256" key="1">
    <source>
        <dbReference type="SAM" id="MobiDB-lite"/>
    </source>
</evidence>
<proteinExistence type="predicted"/>
<feature type="region of interest" description="Disordered" evidence="1">
    <location>
        <begin position="188"/>
        <end position="345"/>
    </location>
</feature>
<evidence type="ECO:0000313" key="2">
    <source>
        <dbReference type="EMBL" id="KAA8647422.1"/>
    </source>
</evidence>
<name>A0A5M9MKA3_9EURO</name>
<dbReference type="RefSeq" id="XP_033426783.1">
    <property type="nucleotide sequence ID" value="XM_033570751.1"/>
</dbReference>
<comment type="caution">
    <text evidence="2">The sequence shown here is derived from an EMBL/GenBank/DDBJ whole genome shotgun (WGS) entry which is preliminary data.</text>
</comment>
<dbReference type="GeneID" id="54328817"/>
<dbReference type="AlphaFoldDB" id="A0A5M9MKA3"/>
<accession>A0A5M9MKA3</accession>
<feature type="compositionally biased region" description="Pro residues" evidence="1">
    <location>
        <begin position="220"/>
        <end position="229"/>
    </location>
</feature>
<sequence length="480" mass="52105">MPPVQGEERVLTVFADLHYYFTAPSPRPLHHRFDKGSYLYLYHHASLQKTRIEVANNPGTPDQDSFHGALDNVHIRHSTRFPTLCTMTVDGQTQSQSQESFPPPPGANRYEWLLPSGDPRKDSSDHLRLHTLDIYFWTVDDANQFLDLVKRYLPRSQAETDRHSFPPPPQIAAASTVVQQLEKVAISDPAYQNGQTRNSQSEATTASPVPTFQSMTGPSTLPPPPPLNGPPSSTAVGGQAEFTPLPYNPAAPAAPEPIRHREKTPPPIDGAEGTGLAAAAAADDGVPYAPPSHLSGEGNFAPPPPPSTQGIPFSMSGSYASPPPSAGLTHSTSFSSRSSIQSPAGVPSYVPSYPAGGFNAAPVQTMSFAPPPKDPNAHLYGATQSLYSPPTQMQPTSPPPIGGYSNFSYDAASTRQSTNSEYDIHRQVYRPTEAEATSHHQKYAQQAMQNPGQRSQKLEDRAYRVESGVNRFLKKLEKRL</sequence>
<feature type="compositionally biased region" description="Polar residues" evidence="1">
    <location>
        <begin position="190"/>
        <end position="215"/>
    </location>
</feature>
<dbReference type="VEuPathDB" id="FungiDB:EYZ11_011557"/>
<reference evidence="2 3" key="1">
    <citation type="submission" date="2019-08" db="EMBL/GenBank/DDBJ databases">
        <title>The genome sequence of a newly discovered highly antifungal drug resistant Aspergillus species, Aspergillus tanneri NIH 1004.</title>
        <authorList>
            <person name="Mounaud S."/>
            <person name="Singh I."/>
            <person name="Joardar V."/>
            <person name="Pakala S."/>
            <person name="Pakala S."/>
            <person name="Venepally P."/>
            <person name="Chung J.K."/>
            <person name="Losada L."/>
            <person name="Nierman W.C."/>
        </authorList>
    </citation>
    <scope>NUCLEOTIDE SEQUENCE [LARGE SCALE GENOMIC DNA]</scope>
    <source>
        <strain evidence="2 3">NIH1004</strain>
    </source>
</reference>
<feature type="compositionally biased region" description="Polar residues" evidence="1">
    <location>
        <begin position="443"/>
        <end position="455"/>
    </location>
</feature>
<protein>
    <recommendedName>
        <fullName evidence="4">RNA recognition motif-containing protein</fullName>
    </recommendedName>
</protein>
<evidence type="ECO:0008006" key="4">
    <source>
        <dbReference type="Google" id="ProtNLM"/>
    </source>
</evidence>
<feature type="compositionally biased region" description="Pro residues" evidence="1">
    <location>
        <begin position="246"/>
        <end position="255"/>
    </location>
</feature>
<dbReference type="EMBL" id="QUQM01000004">
    <property type="protein sequence ID" value="KAA8647422.1"/>
    <property type="molecule type" value="Genomic_DNA"/>
</dbReference>
<dbReference type="Proteomes" id="UP000324241">
    <property type="component" value="Unassembled WGS sequence"/>
</dbReference>
<feature type="compositionally biased region" description="Low complexity" evidence="1">
    <location>
        <begin position="331"/>
        <end position="342"/>
    </location>
</feature>
<organism evidence="2 3">
    <name type="scientific">Aspergillus tanneri</name>
    <dbReference type="NCBI Taxonomy" id="1220188"/>
    <lineage>
        <taxon>Eukaryota</taxon>
        <taxon>Fungi</taxon>
        <taxon>Dikarya</taxon>
        <taxon>Ascomycota</taxon>
        <taxon>Pezizomycotina</taxon>
        <taxon>Eurotiomycetes</taxon>
        <taxon>Eurotiomycetidae</taxon>
        <taxon>Eurotiales</taxon>
        <taxon>Aspergillaceae</taxon>
        <taxon>Aspergillus</taxon>
        <taxon>Aspergillus subgen. Circumdati</taxon>
    </lineage>
</organism>
<dbReference type="OrthoDB" id="5408296at2759"/>
<gene>
    <name evidence="2" type="ORF">ATNIH1004_006115</name>
</gene>
<feature type="region of interest" description="Disordered" evidence="1">
    <location>
        <begin position="366"/>
        <end position="398"/>
    </location>
</feature>